<protein>
    <submittedName>
        <fullName evidence="1">Uncharacterized protein</fullName>
    </submittedName>
</protein>
<accession>A0AAV4R6D4</accession>
<dbReference type="EMBL" id="BPLR01007517">
    <property type="protein sequence ID" value="GIY17503.1"/>
    <property type="molecule type" value="Genomic_DNA"/>
</dbReference>
<comment type="caution">
    <text evidence="1">The sequence shown here is derived from an EMBL/GenBank/DDBJ whole genome shotgun (WGS) entry which is preliminary data.</text>
</comment>
<proteinExistence type="predicted"/>
<organism evidence="1 2">
    <name type="scientific">Caerostris extrusa</name>
    <name type="common">Bark spider</name>
    <name type="synonym">Caerostris bankana</name>
    <dbReference type="NCBI Taxonomy" id="172846"/>
    <lineage>
        <taxon>Eukaryota</taxon>
        <taxon>Metazoa</taxon>
        <taxon>Ecdysozoa</taxon>
        <taxon>Arthropoda</taxon>
        <taxon>Chelicerata</taxon>
        <taxon>Arachnida</taxon>
        <taxon>Araneae</taxon>
        <taxon>Araneomorphae</taxon>
        <taxon>Entelegynae</taxon>
        <taxon>Araneoidea</taxon>
        <taxon>Araneidae</taxon>
        <taxon>Caerostris</taxon>
    </lineage>
</organism>
<name>A0AAV4R6D4_CAEEX</name>
<dbReference type="Proteomes" id="UP001054945">
    <property type="component" value="Unassembled WGS sequence"/>
</dbReference>
<gene>
    <name evidence="1" type="ORF">CEXT_412321</name>
</gene>
<reference evidence="1 2" key="1">
    <citation type="submission" date="2021-06" db="EMBL/GenBank/DDBJ databases">
        <title>Caerostris extrusa draft genome.</title>
        <authorList>
            <person name="Kono N."/>
            <person name="Arakawa K."/>
        </authorList>
    </citation>
    <scope>NUCLEOTIDE SEQUENCE [LARGE SCALE GENOMIC DNA]</scope>
</reference>
<keyword evidence="2" id="KW-1185">Reference proteome</keyword>
<evidence type="ECO:0000313" key="2">
    <source>
        <dbReference type="Proteomes" id="UP001054945"/>
    </source>
</evidence>
<evidence type="ECO:0000313" key="1">
    <source>
        <dbReference type="EMBL" id="GIY17503.1"/>
    </source>
</evidence>
<sequence>MIVDLIASSVTNSTFASIQPISWLHVLLVVPNGNGGAAYGMLCSASELVLWVEIITICLDSFKVIVDFWQIERADWKMRFYFENSSYWKLQTLQALR</sequence>
<dbReference type="AlphaFoldDB" id="A0AAV4R6D4"/>